<feature type="domain" description="RsaL-like HTH" evidence="1">
    <location>
        <begin position="13"/>
        <end position="55"/>
    </location>
</feature>
<evidence type="ECO:0000259" key="1">
    <source>
        <dbReference type="Pfam" id="PF22495"/>
    </source>
</evidence>
<gene>
    <name evidence="2" type="ORF">AC731_005535</name>
</gene>
<evidence type="ECO:0000313" key="2">
    <source>
        <dbReference type="EMBL" id="AMO36443.1"/>
    </source>
</evidence>
<dbReference type="AlphaFoldDB" id="A0A127K3A8"/>
<dbReference type="Proteomes" id="UP000036902">
    <property type="component" value="Chromosome"/>
</dbReference>
<keyword evidence="3" id="KW-1185">Reference proteome</keyword>
<name>A0A127K3A8_9RHOO</name>
<dbReference type="EMBL" id="CP014646">
    <property type="protein sequence ID" value="AMO36443.1"/>
    <property type="molecule type" value="Genomic_DNA"/>
</dbReference>
<dbReference type="RefSeq" id="WP_048703871.1">
    <property type="nucleotide sequence ID" value="NZ_CP014646.1"/>
</dbReference>
<dbReference type="InterPro" id="IPR001387">
    <property type="entry name" value="Cro/C1-type_HTH"/>
</dbReference>
<reference evidence="3" key="1">
    <citation type="submission" date="2016-03" db="EMBL/GenBank/DDBJ databases">
        <authorList>
            <person name="Ma C."/>
            <person name="Zhou S."/>
            <person name="Yang G."/>
        </authorList>
    </citation>
    <scope>NUCLEOTIDE SEQUENCE [LARGE SCALE GENOMIC DNA]</scope>
    <source>
        <strain evidence="3">SgZ-1</strain>
    </source>
</reference>
<organism evidence="2 3">
    <name type="scientific">Thauera humireducens</name>
    <dbReference type="NCBI Taxonomy" id="1134435"/>
    <lineage>
        <taxon>Bacteria</taxon>
        <taxon>Pseudomonadati</taxon>
        <taxon>Pseudomonadota</taxon>
        <taxon>Betaproteobacteria</taxon>
        <taxon>Rhodocyclales</taxon>
        <taxon>Zoogloeaceae</taxon>
        <taxon>Thauera</taxon>
    </lineage>
</organism>
<evidence type="ECO:0000313" key="3">
    <source>
        <dbReference type="Proteomes" id="UP000036902"/>
    </source>
</evidence>
<dbReference type="Pfam" id="PF22495">
    <property type="entry name" value="HTH_92"/>
    <property type="match status" value="1"/>
</dbReference>
<proteinExistence type="predicted"/>
<dbReference type="STRING" id="1134435.AC731_005535"/>
<dbReference type="CDD" id="cd00093">
    <property type="entry name" value="HTH_XRE"/>
    <property type="match status" value="1"/>
</dbReference>
<dbReference type="GO" id="GO:0003677">
    <property type="term" value="F:DNA binding"/>
    <property type="evidence" value="ECO:0007669"/>
    <property type="project" value="InterPro"/>
</dbReference>
<dbReference type="InterPro" id="IPR010982">
    <property type="entry name" value="Lambda_DNA-bd_dom_sf"/>
</dbReference>
<dbReference type="SUPFAM" id="SSF47413">
    <property type="entry name" value="lambda repressor-like DNA-binding domains"/>
    <property type="match status" value="1"/>
</dbReference>
<protein>
    <recommendedName>
        <fullName evidence="1">RsaL-like HTH domain-containing protein</fullName>
    </recommendedName>
</protein>
<dbReference type="Gene3D" id="1.10.260.40">
    <property type="entry name" value="lambda repressor-like DNA-binding domains"/>
    <property type="match status" value="1"/>
</dbReference>
<dbReference type="KEGG" id="thu:AC731_005535"/>
<sequence>MKAPNYTGEEVLAIRKKLRMNQMEFWWPLGITQSGGSRYESGRNIPKTVQKLLAIAYGTEKQSAAVVEALRKRDA</sequence>
<dbReference type="InterPro" id="IPR055172">
    <property type="entry name" value="HTH_RsaL-like"/>
</dbReference>
<accession>A0A127K3A8</accession>